<dbReference type="EMBL" id="LHQS01000002">
    <property type="protein sequence ID" value="RXE56615.1"/>
    <property type="molecule type" value="Genomic_DNA"/>
</dbReference>
<dbReference type="GO" id="GO:0080120">
    <property type="term" value="P:CAAX-box protein maturation"/>
    <property type="evidence" value="ECO:0007669"/>
    <property type="project" value="UniProtKB-ARBA"/>
</dbReference>
<feature type="transmembrane region" description="Helical" evidence="1">
    <location>
        <begin position="24"/>
        <end position="46"/>
    </location>
</feature>
<proteinExistence type="predicted"/>
<organism evidence="3 4">
    <name type="scientific">Methanoculleus taiwanensis</name>
    <dbReference type="NCBI Taxonomy" id="1550565"/>
    <lineage>
        <taxon>Archaea</taxon>
        <taxon>Methanobacteriati</taxon>
        <taxon>Methanobacteriota</taxon>
        <taxon>Stenosarchaea group</taxon>
        <taxon>Methanomicrobia</taxon>
        <taxon>Methanomicrobiales</taxon>
        <taxon>Methanomicrobiaceae</taxon>
        <taxon>Methanoculleus</taxon>
    </lineage>
</organism>
<dbReference type="InterPro" id="IPR003675">
    <property type="entry name" value="Rce1/LyrA-like_dom"/>
</dbReference>
<evidence type="ECO:0000259" key="2">
    <source>
        <dbReference type="Pfam" id="PF02517"/>
    </source>
</evidence>
<feature type="transmembrane region" description="Helical" evidence="1">
    <location>
        <begin position="331"/>
        <end position="349"/>
    </location>
</feature>
<feature type="transmembrane region" description="Helical" evidence="1">
    <location>
        <begin position="108"/>
        <end position="127"/>
    </location>
</feature>
<feature type="transmembrane region" description="Helical" evidence="1">
    <location>
        <begin position="148"/>
        <end position="167"/>
    </location>
</feature>
<feature type="transmembrane region" description="Helical" evidence="1">
    <location>
        <begin position="277"/>
        <end position="296"/>
    </location>
</feature>
<dbReference type="AlphaFoldDB" id="A0A498H2X4"/>
<keyword evidence="1" id="KW-0812">Transmembrane</keyword>
<gene>
    <name evidence="3" type="ORF">ABH15_10475</name>
</gene>
<sequence length="376" mass="40105">MAAVLLLFIVATVAGGLLGGGTEIGLFLGSAATLTPFVFLAAAAYLSLIHPALKYPAYLILLAVVLGLAVLSFALGVVTILPPEFLLTGNPDPAAVDERVTSQAAIEIFLLFCACTGALALSFTPLLRAVRIRLASRLDFSPYNRVHTIALVTVFALTLIPLVPVAVTGVPPYLSETFTGIIDADTTFFEGAVSVDIYTLFWTIVASFVIVGLFTTRKLPESLERLGLTRPGARELLLAVGFGLALVGLFSLLDLAIGSVWEALGWPLTDTEAFERFLVPYLTPVGILVASISAGFGEEISIRGILQPRFGIILPAMLFAALHAFQYNWDGIISVFIAGLVFGVIRSRYSTTVCAITHTTYDFVLFLALLLGFSVI</sequence>
<comment type="caution">
    <text evidence="3">The sequence shown here is derived from an EMBL/GenBank/DDBJ whole genome shotgun (WGS) entry which is preliminary data.</text>
</comment>
<keyword evidence="1" id="KW-1133">Transmembrane helix</keyword>
<dbReference type="Pfam" id="PF02517">
    <property type="entry name" value="Rce1-like"/>
    <property type="match status" value="1"/>
</dbReference>
<feature type="transmembrane region" description="Helical" evidence="1">
    <location>
        <begin position="236"/>
        <end position="257"/>
    </location>
</feature>
<dbReference type="Proteomes" id="UP000290932">
    <property type="component" value="Unassembled WGS sequence"/>
</dbReference>
<keyword evidence="1" id="KW-0472">Membrane</keyword>
<accession>A0A498H2X4</accession>
<feature type="transmembrane region" description="Helical" evidence="1">
    <location>
        <begin position="356"/>
        <end position="375"/>
    </location>
</feature>
<evidence type="ECO:0000313" key="3">
    <source>
        <dbReference type="EMBL" id="RXE56615.1"/>
    </source>
</evidence>
<feature type="domain" description="CAAX prenyl protease 2/Lysostaphin resistance protein A-like" evidence="2">
    <location>
        <begin position="284"/>
        <end position="364"/>
    </location>
</feature>
<feature type="transmembrane region" description="Helical" evidence="1">
    <location>
        <begin position="197"/>
        <end position="215"/>
    </location>
</feature>
<evidence type="ECO:0000313" key="4">
    <source>
        <dbReference type="Proteomes" id="UP000290932"/>
    </source>
</evidence>
<evidence type="ECO:0000256" key="1">
    <source>
        <dbReference type="SAM" id="Phobius"/>
    </source>
</evidence>
<name>A0A498H2X4_9EURY</name>
<reference evidence="3 4" key="1">
    <citation type="journal article" date="2015" name="Int. J. Syst. Evol. Microbiol.">
        <title>Methanoculleus taiwanensis sp. nov., a methanogen isolated from deep marine sediment at the deformation front area near Taiwan.</title>
        <authorList>
            <person name="Weng C.Y."/>
            <person name="Chen S.C."/>
            <person name="Lai M.C."/>
            <person name="Wu S.Y."/>
            <person name="Lin S."/>
            <person name="Yang T.F."/>
            <person name="Chen P.C."/>
        </authorList>
    </citation>
    <scope>NUCLEOTIDE SEQUENCE [LARGE SCALE GENOMIC DNA]</scope>
    <source>
        <strain evidence="3 4">CYW4</strain>
    </source>
</reference>
<feature type="transmembrane region" description="Helical" evidence="1">
    <location>
        <begin position="58"/>
        <end position="81"/>
    </location>
</feature>
<dbReference type="GO" id="GO:0004175">
    <property type="term" value="F:endopeptidase activity"/>
    <property type="evidence" value="ECO:0007669"/>
    <property type="project" value="UniProtKB-ARBA"/>
</dbReference>
<keyword evidence="4" id="KW-1185">Reference proteome</keyword>
<protein>
    <recommendedName>
        <fullName evidence="2">CAAX prenyl protease 2/Lysostaphin resistance protein A-like domain-containing protein</fullName>
    </recommendedName>
</protein>
<feature type="transmembrane region" description="Helical" evidence="1">
    <location>
        <begin position="308"/>
        <end position="325"/>
    </location>
</feature>